<feature type="region of interest" description="Disordered" evidence="1">
    <location>
        <begin position="1"/>
        <end position="48"/>
    </location>
</feature>
<dbReference type="EMBL" id="WHPF01000003">
    <property type="protein sequence ID" value="NNV54932.1"/>
    <property type="molecule type" value="Genomic_DNA"/>
</dbReference>
<evidence type="ECO:0000256" key="1">
    <source>
        <dbReference type="SAM" id="MobiDB-lite"/>
    </source>
</evidence>
<reference evidence="2" key="1">
    <citation type="submission" date="2019-10" db="EMBL/GenBank/DDBJ databases">
        <title>Draft genome sequence of Panacibacter sp. KCS-6.</title>
        <authorList>
            <person name="Yim K.J."/>
        </authorList>
    </citation>
    <scope>NUCLEOTIDE SEQUENCE</scope>
    <source>
        <strain evidence="2">KCS-6</strain>
    </source>
</reference>
<dbReference type="RefSeq" id="WP_171606846.1">
    <property type="nucleotide sequence ID" value="NZ_WHPF01000003.1"/>
</dbReference>
<name>A0A8J8JQN6_9BACT</name>
<sequence>MADNTEEEHLDNPTNTQSENSPDEVTPTSDTESFNQNQETKSMEVHHHAHQSHGKKSLKHYFWEFFMLFLAVFCGSLAELQVEHYVEHQRETKYAQTLVEDLVNDTIDLKYDIEGWSKVDRRADTIIMEMEKDVDLRDHRLLYKCVSQINTNNTFLYHDRTIQQLKSAGNFRLLRDNAIADSLVEYDGWIVKTVTNIEDIYGKVLNPEMQNLENQLFNSKYFSIARNKAKLDSAFLLSPEKIMMQKGKEEIAFQFYNKVHNYKSLTQARIYYLGTTLRRATNLIALLKHHYDIE</sequence>
<evidence type="ECO:0000313" key="3">
    <source>
        <dbReference type="Proteomes" id="UP000598971"/>
    </source>
</evidence>
<accession>A0A8J8JQN6</accession>
<feature type="compositionally biased region" description="Polar residues" evidence="1">
    <location>
        <begin position="26"/>
        <end position="40"/>
    </location>
</feature>
<gene>
    <name evidence="2" type="ORF">GD597_05625</name>
</gene>
<comment type="caution">
    <text evidence="2">The sequence shown here is derived from an EMBL/GenBank/DDBJ whole genome shotgun (WGS) entry which is preliminary data.</text>
</comment>
<dbReference type="AlphaFoldDB" id="A0A8J8JQN6"/>
<organism evidence="2 3">
    <name type="scientific">Limnovirga soli</name>
    <dbReference type="NCBI Taxonomy" id="2656915"/>
    <lineage>
        <taxon>Bacteria</taxon>
        <taxon>Pseudomonadati</taxon>
        <taxon>Bacteroidota</taxon>
        <taxon>Chitinophagia</taxon>
        <taxon>Chitinophagales</taxon>
        <taxon>Chitinophagaceae</taxon>
        <taxon>Limnovirga</taxon>
    </lineage>
</organism>
<keyword evidence="3" id="KW-1185">Reference proteome</keyword>
<evidence type="ECO:0000313" key="2">
    <source>
        <dbReference type="EMBL" id="NNV54932.1"/>
    </source>
</evidence>
<dbReference type="Proteomes" id="UP000598971">
    <property type="component" value="Unassembled WGS sequence"/>
</dbReference>
<protein>
    <submittedName>
        <fullName evidence="2">Uncharacterized protein</fullName>
    </submittedName>
</protein>
<proteinExistence type="predicted"/>